<organism evidence="2">
    <name type="scientific">Puccinia triticina (isolate 1-1 / race 1 (BBBD))</name>
    <name type="common">Brown leaf rust fungus</name>
    <dbReference type="NCBI Taxonomy" id="630390"/>
    <lineage>
        <taxon>Eukaryota</taxon>
        <taxon>Fungi</taxon>
        <taxon>Dikarya</taxon>
        <taxon>Basidiomycota</taxon>
        <taxon>Pucciniomycotina</taxon>
        <taxon>Pucciniomycetes</taxon>
        <taxon>Pucciniales</taxon>
        <taxon>Pucciniaceae</taxon>
        <taxon>Puccinia</taxon>
    </lineage>
</organism>
<evidence type="ECO:0008006" key="5">
    <source>
        <dbReference type="Google" id="ProtNLM"/>
    </source>
</evidence>
<feature type="chain" id="PRO_5008109944" description="Secreted protein" evidence="1">
    <location>
        <begin position="22"/>
        <end position="126"/>
    </location>
</feature>
<name>A0A180GIB4_PUCT1</name>
<dbReference type="AlphaFoldDB" id="A0A180GIB4"/>
<evidence type="ECO:0000313" key="4">
    <source>
        <dbReference type="Proteomes" id="UP000005240"/>
    </source>
</evidence>
<evidence type="ECO:0000256" key="1">
    <source>
        <dbReference type="SAM" id="SignalP"/>
    </source>
</evidence>
<evidence type="ECO:0000313" key="2">
    <source>
        <dbReference type="EMBL" id="OAV92219.1"/>
    </source>
</evidence>
<accession>A0A180GIB4</accession>
<evidence type="ECO:0000313" key="3">
    <source>
        <dbReference type="EnsemblFungi" id="PTTG_27704-t43_1-p1"/>
    </source>
</evidence>
<reference evidence="2" key="2">
    <citation type="submission" date="2016-05" db="EMBL/GenBank/DDBJ databases">
        <title>Comparative analysis highlights variable genome content of wheat rusts and divergence of the mating loci.</title>
        <authorList>
            <person name="Cuomo C.A."/>
            <person name="Bakkeren G."/>
            <person name="Szabo L."/>
            <person name="Khalil H."/>
            <person name="Joly D."/>
            <person name="Goldberg J."/>
            <person name="Young S."/>
            <person name="Zeng Q."/>
            <person name="Fellers J."/>
        </authorList>
    </citation>
    <scope>NUCLEOTIDE SEQUENCE [LARGE SCALE GENOMIC DNA]</scope>
    <source>
        <strain evidence="2">1-1 BBBD Race 1</strain>
    </source>
</reference>
<dbReference type="EnsemblFungi" id="PTTG_27704-t43_1">
    <property type="protein sequence ID" value="PTTG_27704-t43_1-p1"/>
    <property type="gene ID" value="PTTG_27704"/>
</dbReference>
<reference evidence="2" key="1">
    <citation type="submission" date="2009-11" db="EMBL/GenBank/DDBJ databases">
        <authorList>
            <consortium name="The Broad Institute Genome Sequencing Platform"/>
            <person name="Ward D."/>
            <person name="Feldgarden M."/>
            <person name="Earl A."/>
            <person name="Young S.K."/>
            <person name="Zeng Q."/>
            <person name="Koehrsen M."/>
            <person name="Alvarado L."/>
            <person name="Berlin A."/>
            <person name="Bochicchio J."/>
            <person name="Borenstein D."/>
            <person name="Chapman S.B."/>
            <person name="Chen Z."/>
            <person name="Engels R."/>
            <person name="Freedman E."/>
            <person name="Gellesch M."/>
            <person name="Goldberg J."/>
            <person name="Griggs A."/>
            <person name="Gujja S."/>
            <person name="Heilman E."/>
            <person name="Heiman D."/>
            <person name="Hepburn T."/>
            <person name="Howarth C."/>
            <person name="Jen D."/>
            <person name="Larson L."/>
            <person name="Lewis B."/>
            <person name="Mehta T."/>
            <person name="Park D."/>
            <person name="Pearson M."/>
            <person name="Roberts A."/>
            <person name="Saif S."/>
            <person name="Shea T."/>
            <person name="Shenoy N."/>
            <person name="Sisk P."/>
            <person name="Stolte C."/>
            <person name="Sykes S."/>
            <person name="Thomson T."/>
            <person name="Walk T."/>
            <person name="White J."/>
            <person name="Yandava C."/>
            <person name="Izard J."/>
            <person name="Baranova O.V."/>
            <person name="Blanton J.M."/>
            <person name="Tanner A.C."/>
            <person name="Dewhirst F.E."/>
            <person name="Haas B."/>
            <person name="Nusbaum C."/>
            <person name="Birren B."/>
        </authorList>
    </citation>
    <scope>NUCLEOTIDE SEQUENCE [LARGE SCALE GENOMIC DNA]</scope>
    <source>
        <strain evidence="2">1-1 BBBD Race 1</strain>
    </source>
</reference>
<reference evidence="3" key="4">
    <citation type="submission" date="2025-05" db="UniProtKB">
        <authorList>
            <consortium name="EnsemblFungi"/>
        </authorList>
    </citation>
    <scope>IDENTIFICATION</scope>
    <source>
        <strain evidence="3">isolate 1-1 / race 1 (BBBD)</strain>
    </source>
</reference>
<keyword evidence="1" id="KW-0732">Signal</keyword>
<dbReference type="VEuPathDB" id="FungiDB:PTTG_27704"/>
<reference evidence="3 4" key="3">
    <citation type="journal article" date="2017" name="G3 (Bethesda)">
        <title>Comparative analysis highlights variable genome content of wheat rusts and divergence of the mating loci.</title>
        <authorList>
            <person name="Cuomo C.A."/>
            <person name="Bakkeren G."/>
            <person name="Khalil H.B."/>
            <person name="Panwar V."/>
            <person name="Joly D."/>
            <person name="Linning R."/>
            <person name="Sakthikumar S."/>
            <person name="Song X."/>
            <person name="Adiconis X."/>
            <person name="Fan L."/>
            <person name="Goldberg J.M."/>
            <person name="Levin J.Z."/>
            <person name="Young S."/>
            <person name="Zeng Q."/>
            <person name="Anikster Y."/>
            <person name="Bruce M."/>
            <person name="Wang M."/>
            <person name="Yin C."/>
            <person name="McCallum B."/>
            <person name="Szabo L.J."/>
            <person name="Hulbert S."/>
            <person name="Chen X."/>
            <person name="Fellers J.P."/>
        </authorList>
    </citation>
    <scope>NUCLEOTIDE SEQUENCE</scope>
    <source>
        <strain evidence="3">isolate 1-1 / race 1 (BBBD)</strain>
        <strain evidence="4">Isolate 1-1 / race 1 (BBBD)</strain>
    </source>
</reference>
<keyword evidence="4" id="KW-1185">Reference proteome</keyword>
<sequence>MKADVSGLVFFALGLLGVVRAVNVTASYSYYPKNETFLHVETNEGPFNCPIPCQSYRTATGCTSDTGSSTSTDSKSTQNCSKLFGSSGAAVIICENVVGKETKRYSCTGVDPKSKFFCSKCTKISS</sequence>
<proteinExistence type="predicted"/>
<dbReference type="Proteomes" id="UP000005240">
    <property type="component" value="Unassembled WGS sequence"/>
</dbReference>
<gene>
    <name evidence="2" type="ORF">PTTG_27704</name>
</gene>
<protein>
    <recommendedName>
        <fullName evidence="5">Secreted protein</fullName>
    </recommendedName>
</protein>
<feature type="signal peptide" evidence="1">
    <location>
        <begin position="1"/>
        <end position="21"/>
    </location>
</feature>
<dbReference type="EMBL" id="ADAS02000067">
    <property type="protein sequence ID" value="OAV92219.1"/>
    <property type="molecule type" value="Genomic_DNA"/>
</dbReference>
<dbReference type="OrthoDB" id="2500247at2759"/>